<evidence type="ECO:0000256" key="4">
    <source>
        <dbReference type="ARBA" id="ARBA00023242"/>
    </source>
</evidence>
<dbReference type="AlphaFoldDB" id="A0A1X6PJA0"/>
<gene>
    <name evidence="6" type="ORF">BU14_0031s0109</name>
</gene>
<evidence type="ECO:0000256" key="1">
    <source>
        <dbReference type="ARBA" id="ARBA00004123"/>
    </source>
</evidence>
<dbReference type="EMBL" id="KV918767">
    <property type="protein sequence ID" value="OSX80941.1"/>
    <property type="molecule type" value="Genomic_DNA"/>
</dbReference>
<keyword evidence="7" id="KW-1185">Reference proteome</keyword>
<accession>A0A1X6PJA0</accession>
<dbReference type="InterPro" id="IPR038103">
    <property type="entry name" value="CDC73_C_sf"/>
</dbReference>
<protein>
    <recommendedName>
        <fullName evidence="5">Cell division control protein 73 C-terminal domain-containing protein</fullName>
    </recommendedName>
</protein>
<proteinExistence type="inferred from homology"/>
<evidence type="ECO:0000313" key="6">
    <source>
        <dbReference type="EMBL" id="OSX80941.1"/>
    </source>
</evidence>
<evidence type="ECO:0000256" key="2">
    <source>
        <dbReference type="ARBA" id="ARBA00010427"/>
    </source>
</evidence>
<keyword evidence="3" id="KW-0804">Transcription</keyword>
<dbReference type="GO" id="GO:0032968">
    <property type="term" value="P:positive regulation of transcription elongation by RNA polymerase II"/>
    <property type="evidence" value="ECO:0007669"/>
    <property type="project" value="TreeGrafter"/>
</dbReference>
<dbReference type="Pfam" id="PF05179">
    <property type="entry name" value="CDC73_C"/>
    <property type="match status" value="1"/>
</dbReference>
<keyword evidence="4" id="KW-0539">Nucleus</keyword>
<dbReference type="GO" id="GO:0006368">
    <property type="term" value="P:transcription elongation by RNA polymerase II"/>
    <property type="evidence" value="ECO:0007669"/>
    <property type="project" value="InterPro"/>
</dbReference>
<dbReference type="InterPro" id="IPR031336">
    <property type="entry name" value="CDC73_C"/>
</dbReference>
<evidence type="ECO:0000259" key="5">
    <source>
        <dbReference type="Pfam" id="PF05179"/>
    </source>
</evidence>
<dbReference type="OrthoDB" id="2186602at2759"/>
<dbReference type="GO" id="GO:0016593">
    <property type="term" value="C:Cdc73/Paf1 complex"/>
    <property type="evidence" value="ECO:0007669"/>
    <property type="project" value="InterPro"/>
</dbReference>
<dbReference type="Proteomes" id="UP000218209">
    <property type="component" value="Unassembled WGS sequence"/>
</dbReference>
<comment type="similarity">
    <text evidence="2">Belongs to the CDC73 family.</text>
</comment>
<feature type="domain" description="Cell division control protein 73 C-terminal" evidence="5">
    <location>
        <begin position="1"/>
        <end position="162"/>
    </location>
</feature>
<dbReference type="PANTHER" id="PTHR12466">
    <property type="entry name" value="CDC73 DOMAIN PROTEIN"/>
    <property type="match status" value="1"/>
</dbReference>
<dbReference type="InterPro" id="IPR007852">
    <property type="entry name" value="Cdc73/Parafibromin"/>
</dbReference>
<dbReference type="GO" id="GO:0000993">
    <property type="term" value="F:RNA polymerase II complex binding"/>
    <property type="evidence" value="ECO:0007669"/>
    <property type="project" value="TreeGrafter"/>
</dbReference>
<comment type="subcellular location">
    <subcellularLocation>
        <location evidence="1">Nucleus</location>
    </subcellularLocation>
</comment>
<evidence type="ECO:0000256" key="3">
    <source>
        <dbReference type="ARBA" id="ARBA00023163"/>
    </source>
</evidence>
<dbReference type="PANTHER" id="PTHR12466:SF8">
    <property type="entry name" value="PARAFIBROMIN"/>
    <property type="match status" value="1"/>
</dbReference>
<reference evidence="6 7" key="1">
    <citation type="submission" date="2017-03" db="EMBL/GenBank/DDBJ databases">
        <title>WGS assembly of Porphyra umbilicalis.</title>
        <authorList>
            <person name="Brawley S.H."/>
            <person name="Blouin N.A."/>
            <person name="Ficko-Blean E."/>
            <person name="Wheeler G.L."/>
            <person name="Lohr M."/>
            <person name="Goodson H.V."/>
            <person name="Jenkins J.W."/>
            <person name="Blaby-Haas C.E."/>
            <person name="Helliwell K.E."/>
            <person name="Chan C."/>
            <person name="Marriage T."/>
            <person name="Bhattacharya D."/>
            <person name="Klein A.S."/>
            <person name="Badis Y."/>
            <person name="Brodie J."/>
            <person name="Cao Y."/>
            <person name="Collen J."/>
            <person name="Dittami S.M."/>
            <person name="Gachon C.M."/>
            <person name="Green B.R."/>
            <person name="Karpowicz S."/>
            <person name="Kim J.W."/>
            <person name="Kudahl U."/>
            <person name="Lin S."/>
            <person name="Michel G."/>
            <person name="Mittag M."/>
            <person name="Olson B.J."/>
            <person name="Pangilinan J."/>
            <person name="Peng Y."/>
            <person name="Qiu H."/>
            <person name="Shu S."/>
            <person name="Singer J.T."/>
            <person name="Smith A.G."/>
            <person name="Sprecher B.N."/>
            <person name="Wagner V."/>
            <person name="Wang W."/>
            <person name="Wang Z.-Y."/>
            <person name="Yan J."/>
            <person name="Yarish C."/>
            <person name="Zoeuner-Riek S."/>
            <person name="Zhuang Y."/>
            <person name="Zou Y."/>
            <person name="Lindquist E.A."/>
            <person name="Grimwood J."/>
            <person name="Barry K."/>
            <person name="Rokhsar D.S."/>
            <person name="Schmutz J."/>
            <person name="Stiller J.W."/>
            <person name="Grossman A.R."/>
            <person name="Prochnik S.E."/>
        </authorList>
    </citation>
    <scope>NUCLEOTIDE SEQUENCE [LARGE SCALE GENOMIC DNA]</scope>
    <source>
        <strain evidence="6">4086291</strain>
    </source>
</reference>
<organism evidence="6 7">
    <name type="scientific">Porphyra umbilicalis</name>
    <name type="common">Purple laver</name>
    <name type="synonym">Red alga</name>
    <dbReference type="NCBI Taxonomy" id="2786"/>
    <lineage>
        <taxon>Eukaryota</taxon>
        <taxon>Rhodophyta</taxon>
        <taxon>Bangiophyceae</taxon>
        <taxon>Bangiales</taxon>
        <taxon>Bangiaceae</taxon>
        <taxon>Porphyra</taxon>
    </lineage>
</organism>
<evidence type="ECO:0000313" key="7">
    <source>
        <dbReference type="Proteomes" id="UP000218209"/>
    </source>
</evidence>
<sequence length="172" mass="18140">MANAPALLGAGRFTTTAEARAARKAAGAPPPGGTTKIIRPFGGRSGGPTPYVLVSNAARLAAADWARVLAVVVTGEEWQFQGWPMVTASLRGGGGGGGGIKAVPGGVLEALRAVHGVYFHYLDEPVRGGVGHWPITRVALAREKRHEDPRAVEAFWRSIDDWARAKAPHLEY</sequence>
<name>A0A1X6PJA0_PORUM</name>
<dbReference type="Gene3D" id="3.40.50.11990">
    <property type="entry name" value="RNA polymerase II accessory factor, Cdc73 C-terminal domain"/>
    <property type="match status" value="1"/>
</dbReference>